<sequence>MKNEILKSYDVDNYKILLIKGDITEEKVDAIVNAANSTLSHGGGVAGVISRKAGPNLQKESNEYVQKYGKVKTGEVAVTSAGDLNAKYVIHTVGPIWYGGNKDERDYLYLAVYNSLKKAEELELTSVSLPCISAGIFGYPFEKAVKVYKDAVIDFFKKNPKHLSEVRFVIYDNKNVDKFIENFDI</sequence>
<dbReference type="Pfam" id="PF01661">
    <property type="entry name" value="Macro"/>
    <property type="match status" value="1"/>
</dbReference>
<reference evidence="2 3" key="1">
    <citation type="submission" date="2016-10" db="EMBL/GenBank/DDBJ databases">
        <authorList>
            <person name="de Groot N.N."/>
        </authorList>
    </citation>
    <scope>NUCLEOTIDE SEQUENCE [LARGE SCALE GENOMIC DNA]</scope>
    <source>
        <strain evidence="2 3">WG14</strain>
    </source>
</reference>
<proteinExistence type="predicted"/>
<dbReference type="SMART" id="SM00506">
    <property type="entry name" value="A1pp"/>
    <property type="match status" value="1"/>
</dbReference>
<evidence type="ECO:0000259" key="1">
    <source>
        <dbReference type="PROSITE" id="PS51154"/>
    </source>
</evidence>
<name>A0A1G6PAY7_9BACT</name>
<dbReference type="RefSeq" id="WP_091404953.1">
    <property type="nucleotide sequence ID" value="NZ_FMYV01000007.1"/>
</dbReference>
<dbReference type="CDD" id="cd02907">
    <property type="entry name" value="Macro_Af1521_BAL-like"/>
    <property type="match status" value="1"/>
</dbReference>
<dbReference type="AlphaFoldDB" id="A0A1G6PAY7"/>
<feature type="domain" description="Macro" evidence="1">
    <location>
        <begin position="3"/>
        <end position="185"/>
    </location>
</feature>
<keyword evidence="3" id="KW-1185">Reference proteome</keyword>
<gene>
    <name evidence="2" type="ORF">SAMN04488588_1777</name>
</gene>
<evidence type="ECO:0000313" key="2">
    <source>
        <dbReference type="EMBL" id="SDC77161.1"/>
    </source>
</evidence>
<dbReference type="STRING" id="28234.SAMN04488588_1777"/>
<dbReference type="PROSITE" id="PS51154">
    <property type="entry name" value="MACRO"/>
    <property type="match status" value="1"/>
</dbReference>
<accession>A0A1G6PAY7</accession>
<dbReference type="PANTHER" id="PTHR11106:SF111">
    <property type="entry name" value="MACRO DOMAIN-CONTAINING PROTEIN"/>
    <property type="match status" value="1"/>
</dbReference>
<dbReference type="Gene3D" id="3.40.220.10">
    <property type="entry name" value="Leucine Aminopeptidase, subunit E, domain 1"/>
    <property type="match status" value="1"/>
</dbReference>
<dbReference type="InterPro" id="IPR002589">
    <property type="entry name" value="Macro_dom"/>
</dbReference>
<evidence type="ECO:0000313" key="3">
    <source>
        <dbReference type="Proteomes" id="UP000199322"/>
    </source>
</evidence>
<dbReference type="PANTHER" id="PTHR11106">
    <property type="entry name" value="GANGLIOSIDE INDUCED DIFFERENTIATION ASSOCIATED PROTEIN 2-RELATED"/>
    <property type="match status" value="1"/>
</dbReference>
<dbReference type="EMBL" id="FMYV01000007">
    <property type="protein sequence ID" value="SDC77161.1"/>
    <property type="molecule type" value="Genomic_DNA"/>
</dbReference>
<organism evidence="2 3">
    <name type="scientific">Geotoga petraea</name>
    <dbReference type="NCBI Taxonomy" id="28234"/>
    <lineage>
        <taxon>Bacteria</taxon>
        <taxon>Thermotogati</taxon>
        <taxon>Thermotogota</taxon>
        <taxon>Thermotogae</taxon>
        <taxon>Petrotogales</taxon>
        <taxon>Petrotogaceae</taxon>
        <taxon>Geotoga</taxon>
    </lineage>
</organism>
<protein>
    <submittedName>
        <fullName evidence="2">O-acetyl-ADP-ribose deacetylase (Regulator of RNase III), contains Macro domain</fullName>
    </submittedName>
</protein>
<dbReference type="SUPFAM" id="SSF52949">
    <property type="entry name" value="Macro domain-like"/>
    <property type="match status" value="1"/>
</dbReference>
<dbReference type="InterPro" id="IPR043472">
    <property type="entry name" value="Macro_dom-like"/>
</dbReference>
<dbReference type="Proteomes" id="UP000199322">
    <property type="component" value="Unassembled WGS sequence"/>
</dbReference>